<evidence type="ECO:0000313" key="2">
    <source>
        <dbReference type="Proteomes" id="UP000221011"/>
    </source>
</evidence>
<dbReference type="EMBL" id="CP022685">
    <property type="protein sequence ID" value="ATL32374.1"/>
    <property type="molecule type" value="Genomic_DNA"/>
</dbReference>
<dbReference type="KEGG" id="sfk:KY5_7356c"/>
<sequence>MASVLAGQWPLDHVLAETAPDVPVRVNAGPCGISPLHVARDATTLHGSWDMADFAQHARSLSPREVARLLIYRPRYSTETVFTGIQRATERATTIFGGHLHLHYPEPALHSGPREPAKEADALGAFVAAMDDALDSPAP</sequence>
<accession>A0A291QLM4</accession>
<evidence type="ECO:0000313" key="1">
    <source>
        <dbReference type="EMBL" id="ATL32374.1"/>
    </source>
</evidence>
<dbReference type="AlphaFoldDB" id="A0A291QLM4"/>
<dbReference type="Proteomes" id="UP000221011">
    <property type="component" value="Chromosome"/>
</dbReference>
<proteinExistence type="predicted"/>
<keyword evidence="2" id="KW-1185">Reference proteome</keyword>
<organism evidence="1 2">
    <name type="scientific">Streptomyces formicae</name>
    <dbReference type="NCBI Taxonomy" id="1616117"/>
    <lineage>
        <taxon>Bacteria</taxon>
        <taxon>Bacillati</taxon>
        <taxon>Actinomycetota</taxon>
        <taxon>Actinomycetes</taxon>
        <taxon>Kitasatosporales</taxon>
        <taxon>Streptomycetaceae</taxon>
        <taxon>Streptomyces</taxon>
    </lineage>
</organism>
<protein>
    <submittedName>
        <fullName evidence="1">Uncharacterized protein</fullName>
    </submittedName>
</protein>
<gene>
    <name evidence="1" type="ORF">KY5_7356c</name>
</gene>
<reference evidence="1 2" key="1">
    <citation type="submission" date="2017-08" db="EMBL/GenBank/DDBJ databases">
        <title>Complete Genome Sequence of Streptomyces formicae KY5, the formicamycin producer.</title>
        <authorList>
            <person name="Holmes N.A."/>
            <person name="Devine R."/>
            <person name="Qin Z."/>
            <person name="Seipke R.F."/>
            <person name="Wilkinson B."/>
            <person name="Hutchings M.I."/>
        </authorList>
    </citation>
    <scope>NUCLEOTIDE SEQUENCE [LARGE SCALE GENOMIC DNA]</scope>
    <source>
        <strain evidence="1 2">KY5</strain>
    </source>
</reference>
<name>A0A291QLM4_9ACTN</name>